<evidence type="ECO:0000313" key="3">
    <source>
        <dbReference type="Proteomes" id="UP001530377"/>
    </source>
</evidence>
<evidence type="ECO:0000256" key="1">
    <source>
        <dbReference type="SAM" id="MobiDB-lite"/>
    </source>
</evidence>
<feature type="region of interest" description="Disordered" evidence="1">
    <location>
        <begin position="13"/>
        <end position="44"/>
    </location>
</feature>
<feature type="compositionally biased region" description="Polar residues" evidence="1">
    <location>
        <begin position="224"/>
        <end position="235"/>
    </location>
</feature>
<feature type="region of interest" description="Disordered" evidence="1">
    <location>
        <begin position="214"/>
        <end position="235"/>
    </location>
</feature>
<sequence>MEYEAARAKELERWAKAGGGEGEEDADGNDVPSMKSSRYSNDTYDRSSLAAVASKVRGIASAVARGAFKGPNGESGRRGGGIDGHGIVGKPAMPMTMPAMMLGLLQPFGSEAHRAGYLWHEGPPCVMNSGLDVDRGRGIATAPNAGGGVRWAAQATSGGGSATMSRPSDVATEKVTPSPTLPIAINHGDRKEELIVEGEDVVEDAFPISDDVALGQGVLEGDPTKSSPLDTPYSV</sequence>
<proteinExistence type="predicted"/>
<accession>A0ABD3RTC8</accession>
<dbReference type="EMBL" id="JALLPB020000191">
    <property type="protein sequence ID" value="KAL3815587.1"/>
    <property type="molecule type" value="Genomic_DNA"/>
</dbReference>
<protein>
    <submittedName>
        <fullName evidence="2">Uncharacterized protein</fullName>
    </submittedName>
</protein>
<name>A0ABD3RTC8_9STRA</name>
<comment type="caution">
    <text evidence="2">The sequence shown here is derived from an EMBL/GenBank/DDBJ whole genome shotgun (WGS) entry which is preliminary data.</text>
</comment>
<gene>
    <name evidence="2" type="ORF">ACHAXA_001566</name>
</gene>
<feature type="region of interest" description="Disordered" evidence="1">
    <location>
        <begin position="66"/>
        <end position="86"/>
    </location>
</feature>
<reference evidence="2 3" key="1">
    <citation type="submission" date="2024-10" db="EMBL/GenBank/DDBJ databases">
        <title>Updated reference genomes for cyclostephanoid diatoms.</title>
        <authorList>
            <person name="Roberts W.R."/>
            <person name="Alverson A.J."/>
        </authorList>
    </citation>
    <scope>NUCLEOTIDE SEQUENCE [LARGE SCALE GENOMIC DNA]</scope>
    <source>
        <strain evidence="2 3">AJA228-03</strain>
    </source>
</reference>
<dbReference type="AlphaFoldDB" id="A0ABD3RTC8"/>
<organism evidence="2 3">
    <name type="scientific">Cyclostephanos tholiformis</name>
    <dbReference type="NCBI Taxonomy" id="382380"/>
    <lineage>
        <taxon>Eukaryota</taxon>
        <taxon>Sar</taxon>
        <taxon>Stramenopiles</taxon>
        <taxon>Ochrophyta</taxon>
        <taxon>Bacillariophyta</taxon>
        <taxon>Coscinodiscophyceae</taxon>
        <taxon>Thalassiosirophycidae</taxon>
        <taxon>Stephanodiscales</taxon>
        <taxon>Stephanodiscaceae</taxon>
        <taxon>Cyclostephanos</taxon>
    </lineage>
</organism>
<evidence type="ECO:0000313" key="2">
    <source>
        <dbReference type="EMBL" id="KAL3815587.1"/>
    </source>
</evidence>
<dbReference type="Proteomes" id="UP001530377">
    <property type="component" value="Unassembled WGS sequence"/>
</dbReference>
<keyword evidence="3" id="KW-1185">Reference proteome</keyword>
<feature type="region of interest" description="Disordered" evidence="1">
    <location>
        <begin position="155"/>
        <end position="176"/>
    </location>
</feature>